<protein>
    <recommendedName>
        <fullName evidence="5 15">Corrinoid adenosyltransferase</fullName>
        <ecNumber evidence="4 15">2.5.1.17</ecNumber>
    </recommendedName>
    <alternativeName>
        <fullName evidence="10 15">Cob(II)alamin adenosyltransferase</fullName>
    </alternativeName>
    <alternativeName>
        <fullName evidence="12 15">Cob(II)yrinic acid a,c-diamide adenosyltransferase</fullName>
    </alternativeName>
    <alternativeName>
        <fullName evidence="11 15">Cobinamide/cobalamin adenosyltransferase</fullName>
    </alternativeName>
</protein>
<evidence type="ECO:0000256" key="8">
    <source>
        <dbReference type="ARBA" id="ARBA00022741"/>
    </source>
</evidence>
<evidence type="ECO:0000256" key="14">
    <source>
        <dbReference type="ARBA" id="ARBA00048692"/>
    </source>
</evidence>
<comment type="caution">
    <text evidence="17">The sequence shown here is derived from an EMBL/GenBank/DDBJ whole genome shotgun (WGS) entry which is preliminary data.</text>
</comment>
<evidence type="ECO:0000259" key="16">
    <source>
        <dbReference type="Pfam" id="PF01923"/>
    </source>
</evidence>
<comment type="similarity">
    <text evidence="2 15">Belongs to the Cob(I)alamin adenosyltransferase family.</text>
</comment>
<dbReference type="EMBL" id="AZFF01000005">
    <property type="protein sequence ID" value="KRL56174.1"/>
    <property type="molecule type" value="Genomic_DNA"/>
</dbReference>
<dbReference type="eggNOG" id="COG2096">
    <property type="taxonomic scope" value="Bacteria"/>
</dbReference>
<keyword evidence="18" id="KW-1185">Reference proteome</keyword>
<comment type="catalytic activity">
    <reaction evidence="14 15">
        <text>2 cob(II)alamin + reduced [electron-transfer flavoprotein] + 2 ATP = 2 adenosylcob(III)alamin + 2 triphosphate + oxidized [electron-transfer flavoprotein] + 3 H(+)</text>
        <dbReference type="Rhea" id="RHEA:28671"/>
        <dbReference type="Rhea" id="RHEA-COMP:10685"/>
        <dbReference type="Rhea" id="RHEA-COMP:10686"/>
        <dbReference type="ChEBI" id="CHEBI:15378"/>
        <dbReference type="ChEBI" id="CHEBI:16304"/>
        <dbReference type="ChEBI" id="CHEBI:18036"/>
        <dbReference type="ChEBI" id="CHEBI:18408"/>
        <dbReference type="ChEBI" id="CHEBI:30616"/>
        <dbReference type="ChEBI" id="CHEBI:57692"/>
        <dbReference type="ChEBI" id="CHEBI:58307"/>
        <dbReference type="EC" id="2.5.1.17"/>
    </reaction>
</comment>
<accession>A0A0R1RIM9</accession>
<dbReference type="Gene3D" id="1.20.1200.10">
    <property type="entry name" value="Cobalamin adenosyltransferase-like"/>
    <property type="match status" value="1"/>
</dbReference>
<dbReference type="PANTHER" id="PTHR12213:SF0">
    <property type="entry name" value="CORRINOID ADENOSYLTRANSFERASE MMAB"/>
    <property type="match status" value="1"/>
</dbReference>
<dbReference type="GO" id="GO:0005524">
    <property type="term" value="F:ATP binding"/>
    <property type="evidence" value="ECO:0007669"/>
    <property type="project" value="UniProtKB-UniRule"/>
</dbReference>
<evidence type="ECO:0000313" key="17">
    <source>
        <dbReference type="EMBL" id="KRL56174.1"/>
    </source>
</evidence>
<dbReference type="InterPro" id="IPR036451">
    <property type="entry name" value="CblAdoTrfase-like_sf"/>
</dbReference>
<evidence type="ECO:0000256" key="10">
    <source>
        <dbReference type="ARBA" id="ARBA00031529"/>
    </source>
</evidence>
<keyword evidence="9 15" id="KW-0067">ATP-binding</keyword>
<keyword evidence="6 15" id="KW-0169">Cobalamin biosynthesis</keyword>
<dbReference type="AlphaFoldDB" id="A0A0R1RIM9"/>
<keyword evidence="8 15" id="KW-0547">Nucleotide-binding</keyword>
<dbReference type="Proteomes" id="UP000051999">
    <property type="component" value="Unassembled WGS sequence"/>
</dbReference>
<dbReference type="STRING" id="1114972.FD35_GL002215"/>
<evidence type="ECO:0000256" key="1">
    <source>
        <dbReference type="ARBA" id="ARBA00005121"/>
    </source>
</evidence>
<gene>
    <name evidence="17" type="ORF">FD35_GL002215</name>
</gene>
<dbReference type="PANTHER" id="PTHR12213">
    <property type="entry name" value="CORRINOID ADENOSYLTRANSFERASE"/>
    <property type="match status" value="1"/>
</dbReference>
<reference evidence="17 18" key="1">
    <citation type="journal article" date="2015" name="Genome Announc.">
        <title>Expanding the biotechnology potential of lactobacilli through comparative genomics of 213 strains and associated genera.</title>
        <authorList>
            <person name="Sun Z."/>
            <person name="Harris H.M."/>
            <person name="McCann A."/>
            <person name="Guo C."/>
            <person name="Argimon S."/>
            <person name="Zhang W."/>
            <person name="Yang X."/>
            <person name="Jeffery I.B."/>
            <person name="Cooney J.C."/>
            <person name="Kagawa T.F."/>
            <person name="Liu W."/>
            <person name="Song Y."/>
            <person name="Salvetti E."/>
            <person name="Wrobel A."/>
            <person name="Rasinkangas P."/>
            <person name="Parkhill J."/>
            <person name="Rea M.C."/>
            <person name="O'Sullivan O."/>
            <person name="Ritari J."/>
            <person name="Douillard F.P."/>
            <person name="Paul Ross R."/>
            <person name="Yang R."/>
            <person name="Briner A.E."/>
            <person name="Felis G.E."/>
            <person name="de Vos W.M."/>
            <person name="Barrangou R."/>
            <person name="Klaenhammer T.R."/>
            <person name="Caufield P.W."/>
            <person name="Cui Y."/>
            <person name="Zhang H."/>
            <person name="O'Toole P.W."/>
        </authorList>
    </citation>
    <scope>NUCLEOTIDE SEQUENCE [LARGE SCALE GENOMIC DNA]</scope>
    <source>
        <strain evidence="17 18">DSM 15814</strain>
    </source>
</reference>
<evidence type="ECO:0000256" key="7">
    <source>
        <dbReference type="ARBA" id="ARBA00022679"/>
    </source>
</evidence>
<dbReference type="UniPathway" id="UPA00148">
    <property type="reaction ID" value="UER00233"/>
</dbReference>
<evidence type="ECO:0000256" key="4">
    <source>
        <dbReference type="ARBA" id="ARBA00012454"/>
    </source>
</evidence>
<dbReference type="EC" id="2.5.1.17" evidence="4 15"/>
<sequence>MKIYTKTGDHGQTRIIGKQIVNKDDARVNAYGTVDELNSWVGYIISTLSSKTTVLTEELTEIQQLLFDAGTDLATPKDDERHHFIFEHEGKATAFLEQKIDSYTEKVPAVKKFILPGGSQTAAQLHVARTVTRRAERLIVSLQSQNPINQDVLVFINRLSDYFFAAARYANMLDGQTDVLYRNSKPVFK</sequence>
<evidence type="ECO:0000256" key="13">
    <source>
        <dbReference type="ARBA" id="ARBA00048555"/>
    </source>
</evidence>
<dbReference type="OrthoDB" id="9778896at2"/>
<evidence type="ECO:0000256" key="5">
    <source>
        <dbReference type="ARBA" id="ARBA00020963"/>
    </source>
</evidence>
<dbReference type="Pfam" id="PF01923">
    <property type="entry name" value="Cob_adeno_trans"/>
    <property type="match status" value="1"/>
</dbReference>
<evidence type="ECO:0000256" key="3">
    <source>
        <dbReference type="ARBA" id="ARBA00011233"/>
    </source>
</evidence>
<keyword evidence="7 15" id="KW-0808">Transferase</keyword>
<dbReference type="PATRIC" id="fig|1114972.6.peg.2266"/>
<evidence type="ECO:0000256" key="6">
    <source>
        <dbReference type="ARBA" id="ARBA00022573"/>
    </source>
</evidence>
<comment type="catalytic activity">
    <reaction evidence="13 15">
        <text>2 cob(II)yrinate a,c diamide + reduced [electron-transfer flavoprotein] + 2 ATP = 2 adenosylcob(III)yrinate a,c-diamide + 2 triphosphate + oxidized [electron-transfer flavoprotein] + 3 H(+)</text>
        <dbReference type="Rhea" id="RHEA:11528"/>
        <dbReference type="Rhea" id="RHEA-COMP:10685"/>
        <dbReference type="Rhea" id="RHEA-COMP:10686"/>
        <dbReference type="ChEBI" id="CHEBI:15378"/>
        <dbReference type="ChEBI" id="CHEBI:18036"/>
        <dbReference type="ChEBI" id="CHEBI:30616"/>
        <dbReference type="ChEBI" id="CHEBI:57692"/>
        <dbReference type="ChEBI" id="CHEBI:58307"/>
        <dbReference type="ChEBI" id="CHEBI:58503"/>
        <dbReference type="ChEBI" id="CHEBI:58537"/>
        <dbReference type="EC" id="2.5.1.17"/>
    </reaction>
</comment>
<evidence type="ECO:0000256" key="2">
    <source>
        <dbReference type="ARBA" id="ARBA00007487"/>
    </source>
</evidence>
<dbReference type="InterPro" id="IPR016030">
    <property type="entry name" value="CblAdoTrfase-like"/>
</dbReference>
<evidence type="ECO:0000256" key="9">
    <source>
        <dbReference type="ARBA" id="ARBA00022840"/>
    </source>
</evidence>
<dbReference type="InterPro" id="IPR029499">
    <property type="entry name" value="PduO-typ"/>
</dbReference>
<dbReference type="GO" id="GO:0009236">
    <property type="term" value="P:cobalamin biosynthetic process"/>
    <property type="evidence" value="ECO:0007669"/>
    <property type="project" value="UniProtKB-UniRule"/>
</dbReference>
<comment type="pathway">
    <text evidence="1 15">Cofactor biosynthesis; adenosylcobalamin biosynthesis; adenosylcobalamin from cob(II)yrinate a,c-diamide: step 2/7.</text>
</comment>
<dbReference type="NCBIfam" id="TIGR00636">
    <property type="entry name" value="PduO_Nterm"/>
    <property type="match status" value="1"/>
</dbReference>
<evidence type="ECO:0000256" key="12">
    <source>
        <dbReference type="ARBA" id="ARBA00033354"/>
    </source>
</evidence>
<dbReference type="SUPFAM" id="SSF89028">
    <property type="entry name" value="Cobalamin adenosyltransferase-like"/>
    <property type="match status" value="1"/>
</dbReference>
<proteinExistence type="inferred from homology"/>
<dbReference type="RefSeq" id="WP_017262877.1">
    <property type="nucleotide sequence ID" value="NZ_AUAW01000006.1"/>
</dbReference>
<evidence type="ECO:0000256" key="11">
    <source>
        <dbReference type="ARBA" id="ARBA00033334"/>
    </source>
</evidence>
<evidence type="ECO:0000256" key="15">
    <source>
        <dbReference type="RuleBase" id="RU366026"/>
    </source>
</evidence>
<comment type="subunit">
    <text evidence="3">Homotrimer.</text>
</comment>
<dbReference type="GO" id="GO:0008817">
    <property type="term" value="F:corrinoid adenosyltransferase activity"/>
    <property type="evidence" value="ECO:0007669"/>
    <property type="project" value="UniProtKB-UniRule"/>
</dbReference>
<feature type="domain" description="Cobalamin adenosyltransferase-like" evidence="16">
    <location>
        <begin position="3"/>
        <end position="170"/>
    </location>
</feature>
<evidence type="ECO:0000313" key="18">
    <source>
        <dbReference type="Proteomes" id="UP000051999"/>
    </source>
</evidence>
<name>A0A0R1RIM9_9LACO</name>
<dbReference type="FunFam" id="1.20.1200.10:FF:000001">
    <property type="entry name" value="Cob(I)yrinic acid a,c-diamide adenosyltransferase"/>
    <property type="match status" value="1"/>
</dbReference>
<organism evidence="17 18">
    <name type="scientific">Furfurilactobacillus rossiae DSM 15814</name>
    <dbReference type="NCBI Taxonomy" id="1114972"/>
    <lineage>
        <taxon>Bacteria</taxon>
        <taxon>Bacillati</taxon>
        <taxon>Bacillota</taxon>
        <taxon>Bacilli</taxon>
        <taxon>Lactobacillales</taxon>
        <taxon>Lactobacillaceae</taxon>
        <taxon>Furfurilactobacillus</taxon>
    </lineage>
</organism>